<dbReference type="eggNOG" id="COG1744">
    <property type="taxonomic scope" value="Bacteria"/>
</dbReference>
<keyword evidence="3 7" id="KW-0732">Signal</keyword>
<keyword evidence="4" id="KW-0472">Membrane</keyword>
<keyword evidence="2" id="KW-1003">Cell membrane</keyword>
<dbReference type="RefSeq" id="WP_011883336.1">
    <property type="nucleotide sequence ID" value="NC_023030.2"/>
</dbReference>
<evidence type="ECO:0000256" key="7">
    <source>
        <dbReference type="SAM" id="SignalP"/>
    </source>
</evidence>
<gene>
    <name evidence="9" type="ORF">GCW_03380</name>
</gene>
<feature type="compositionally biased region" description="Polar residues" evidence="6">
    <location>
        <begin position="430"/>
        <end position="446"/>
    </location>
</feature>
<name>A0A0F6CL82_MYCGL</name>
<evidence type="ECO:0000313" key="10">
    <source>
        <dbReference type="Proteomes" id="UP000018735"/>
    </source>
</evidence>
<dbReference type="InterPro" id="IPR003760">
    <property type="entry name" value="PnrA-like"/>
</dbReference>
<feature type="region of interest" description="Disordered" evidence="6">
    <location>
        <begin position="407"/>
        <end position="446"/>
    </location>
</feature>
<dbReference type="InterPro" id="IPR050957">
    <property type="entry name" value="BMP_lipoprotein"/>
</dbReference>
<evidence type="ECO:0000256" key="4">
    <source>
        <dbReference type="ARBA" id="ARBA00023136"/>
    </source>
</evidence>
<dbReference type="PANTHER" id="PTHR34296">
    <property type="entry name" value="TRANSCRIPTIONAL ACTIVATOR PROTEIN MED"/>
    <property type="match status" value="1"/>
</dbReference>
<sequence length="588" mass="62219">MTNKTKVKKISIALGVAGVTSIAGGALASCGAASSLTYESSVQLVVSDNSSTLADQSFSETSYNGIRDFYKSVYKETLPLANDPSLSVNNGVWKRPGTIDDSRINTYRQIKNDGSFVAVATGFNQESALNRILDNAALYNEFKDFGFIFVDGVITKKNGTNISAITFQTESAAFLTGIAAGVLVNKNSNFFKTTKVGDVDTYGIGAYVGLPIPSTISFLNGFRMGAIFFNQYIQPRVEGFKKLSWVSSNAADNNGNRDTLLADKSDSFNATEQRATTITNQLLQNGASLIYPIAGPQTALSQNVILSNRNTHHAQLIGVDTAQENLATTQPLQGAPGGKTIAFSTVKALDVAVDSTLKAIQKGQPVNGFYGYGWNNLATLANGGVSLSSAGLAYLPNLTDLFTKTSTPATADQTTPRQEMSDQSSDQSSGTPAMTGTMNGQANGGTESMMAMSMMMAEAGVSTAPNMPATSSTPAATTTNKQISANDLVTTTEANKTMVIMQYVNILAGTSTLLPAASRENWKIKGDELRTFKTSVEADAKLLPILTTDVDPNTALSHKSAIISGSFQQAEGTLLSQAGKQFVFKKLN</sequence>
<dbReference type="EMBL" id="CP006916">
    <property type="protein sequence ID" value="AHB99854.1"/>
    <property type="molecule type" value="Genomic_DNA"/>
</dbReference>
<comment type="subcellular location">
    <subcellularLocation>
        <location evidence="1">Cell membrane</location>
    </subcellularLocation>
</comment>
<dbReference type="PROSITE" id="PS51257">
    <property type="entry name" value="PROKAR_LIPOPROTEIN"/>
    <property type="match status" value="1"/>
</dbReference>
<evidence type="ECO:0000256" key="6">
    <source>
        <dbReference type="SAM" id="MobiDB-lite"/>
    </source>
</evidence>
<evidence type="ECO:0000256" key="5">
    <source>
        <dbReference type="ARBA" id="ARBA00023288"/>
    </source>
</evidence>
<dbReference type="Proteomes" id="UP000018735">
    <property type="component" value="Chromosome"/>
</dbReference>
<dbReference type="KEGG" id="mgz:GCW_03380"/>
<evidence type="ECO:0000256" key="1">
    <source>
        <dbReference type="ARBA" id="ARBA00004236"/>
    </source>
</evidence>
<evidence type="ECO:0000313" key="9">
    <source>
        <dbReference type="EMBL" id="AHB99854.1"/>
    </source>
</evidence>
<keyword evidence="5" id="KW-0449">Lipoprotein</keyword>
<feature type="compositionally biased region" description="Polar residues" evidence="6">
    <location>
        <begin position="407"/>
        <end position="418"/>
    </location>
</feature>
<evidence type="ECO:0000256" key="3">
    <source>
        <dbReference type="ARBA" id="ARBA00022729"/>
    </source>
</evidence>
<proteinExistence type="predicted"/>
<dbReference type="GO" id="GO:0005886">
    <property type="term" value="C:plasma membrane"/>
    <property type="evidence" value="ECO:0007669"/>
    <property type="project" value="UniProtKB-SubCell"/>
</dbReference>
<evidence type="ECO:0000256" key="2">
    <source>
        <dbReference type="ARBA" id="ARBA00022475"/>
    </source>
</evidence>
<dbReference type="Pfam" id="PF02608">
    <property type="entry name" value="Bmp"/>
    <property type="match status" value="1"/>
</dbReference>
<organism evidence="9 10">
    <name type="scientific">Mycoplasmoides gallisepticum S6</name>
    <dbReference type="NCBI Taxonomy" id="1006581"/>
    <lineage>
        <taxon>Bacteria</taxon>
        <taxon>Bacillati</taxon>
        <taxon>Mycoplasmatota</taxon>
        <taxon>Mycoplasmoidales</taxon>
        <taxon>Mycoplasmoidaceae</taxon>
        <taxon>Mycoplasmoides</taxon>
    </lineage>
</organism>
<evidence type="ECO:0000259" key="8">
    <source>
        <dbReference type="Pfam" id="PF02608"/>
    </source>
</evidence>
<feature type="domain" description="ABC transporter substrate-binding protein PnrA-like" evidence="8">
    <location>
        <begin position="49"/>
        <end position="234"/>
    </location>
</feature>
<feature type="signal peptide" evidence="7">
    <location>
        <begin position="1"/>
        <end position="28"/>
    </location>
</feature>
<reference evidence="9 10" key="1">
    <citation type="journal article" date="2011" name="PLoS ONE">
        <title>Core proteome of the minimal cell: comparative proteomics of three mollicute species.</title>
        <authorList>
            <person name="Fisunov G.Y."/>
            <person name="Alexeev D.G."/>
            <person name="Bazaleev N.A."/>
            <person name="Ladygina V.G."/>
            <person name="Galyamina M.A."/>
            <person name="Kondratov I.G."/>
            <person name="Zhukova N.A."/>
            <person name="Serebryakova M.V."/>
            <person name="Demina I.A."/>
            <person name="Govorun V.M."/>
        </authorList>
    </citation>
    <scope>NUCLEOTIDE SEQUENCE [LARGE SCALE GENOMIC DNA]</scope>
    <source>
        <strain evidence="9 10">S6</strain>
    </source>
</reference>
<dbReference type="PANTHER" id="PTHR34296:SF2">
    <property type="entry name" value="ABC TRANSPORTER GUANOSINE-BINDING PROTEIN NUPN"/>
    <property type="match status" value="1"/>
</dbReference>
<dbReference type="Gene3D" id="3.40.50.2300">
    <property type="match status" value="2"/>
</dbReference>
<dbReference type="AlphaFoldDB" id="A0A0F6CL82"/>
<accession>A0A0F6CL82</accession>
<protein>
    <recommendedName>
        <fullName evidence="8">ABC transporter substrate-binding protein PnrA-like domain-containing protein</fullName>
    </recommendedName>
</protein>
<dbReference type="HOGENOM" id="CLU_466777_0_0_14"/>
<feature type="chain" id="PRO_5002501115" description="ABC transporter substrate-binding protein PnrA-like domain-containing protein" evidence="7">
    <location>
        <begin position="29"/>
        <end position="588"/>
    </location>
</feature>